<dbReference type="SMART" id="SM00516">
    <property type="entry name" value="SEC14"/>
    <property type="match status" value="1"/>
</dbReference>
<dbReference type="GO" id="GO:0016020">
    <property type="term" value="C:membrane"/>
    <property type="evidence" value="ECO:0007669"/>
    <property type="project" value="TreeGrafter"/>
</dbReference>
<dbReference type="SUPFAM" id="SSF52087">
    <property type="entry name" value="CRAL/TRIO domain"/>
    <property type="match status" value="1"/>
</dbReference>
<evidence type="ECO:0000313" key="4">
    <source>
        <dbReference type="Proteomes" id="UP000092461"/>
    </source>
</evidence>
<dbReference type="GO" id="GO:1902936">
    <property type="term" value="F:phosphatidylinositol bisphosphate binding"/>
    <property type="evidence" value="ECO:0007669"/>
    <property type="project" value="TreeGrafter"/>
</dbReference>
<dbReference type="PROSITE" id="PS50191">
    <property type="entry name" value="CRAL_TRIO"/>
    <property type="match status" value="1"/>
</dbReference>
<evidence type="ECO:0000259" key="2">
    <source>
        <dbReference type="PROSITE" id="PS50191"/>
    </source>
</evidence>
<dbReference type="InterPro" id="IPR036865">
    <property type="entry name" value="CRAL-TRIO_dom_sf"/>
</dbReference>
<reference evidence="3" key="1">
    <citation type="submission" date="2020-05" db="UniProtKB">
        <authorList>
            <consortium name="EnsemblMetazoa"/>
        </authorList>
    </citation>
    <scope>IDENTIFICATION</scope>
    <source>
        <strain evidence="3">Jacobina</strain>
    </source>
</reference>
<protein>
    <recommendedName>
        <fullName evidence="2">CRAL-TRIO domain-containing protein</fullName>
    </recommendedName>
</protein>
<dbReference type="VEuPathDB" id="VectorBase:LLOJ008473"/>
<dbReference type="EnsemblMetazoa" id="LLOJ008473-RA">
    <property type="protein sequence ID" value="LLOJ008473-PA"/>
    <property type="gene ID" value="LLOJ008473"/>
</dbReference>
<dbReference type="Gene3D" id="3.40.525.10">
    <property type="entry name" value="CRAL-TRIO lipid binding domain"/>
    <property type="match status" value="1"/>
</dbReference>
<dbReference type="Gene3D" id="1.20.5.1200">
    <property type="entry name" value="Alpha-tocopherol transfer"/>
    <property type="match status" value="1"/>
</dbReference>
<dbReference type="InterPro" id="IPR001251">
    <property type="entry name" value="CRAL-TRIO_dom"/>
</dbReference>
<dbReference type="SMART" id="SM01100">
    <property type="entry name" value="CRAL_TRIO_N"/>
    <property type="match status" value="2"/>
</dbReference>
<dbReference type="InterPro" id="IPR036273">
    <property type="entry name" value="CRAL/TRIO_N_dom_sf"/>
</dbReference>
<dbReference type="CDD" id="cd00170">
    <property type="entry name" value="SEC14"/>
    <property type="match status" value="1"/>
</dbReference>
<accession>A0A1B0GKC7</accession>
<dbReference type="PANTHER" id="PTHR10174:SF220">
    <property type="entry name" value="LD41874P"/>
    <property type="match status" value="1"/>
</dbReference>
<dbReference type="PRINTS" id="PR00180">
    <property type="entry name" value="CRETINALDHBP"/>
</dbReference>
<dbReference type="EMBL" id="AJWK01028669">
    <property type="status" value="NOT_ANNOTATED_CDS"/>
    <property type="molecule type" value="Genomic_DNA"/>
</dbReference>
<dbReference type="VEuPathDB" id="VectorBase:LLONM1_007121"/>
<feature type="coiled-coil region" evidence="1">
    <location>
        <begin position="37"/>
        <end position="68"/>
    </location>
</feature>
<evidence type="ECO:0000256" key="1">
    <source>
        <dbReference type="SAM" id="Coils"/>
    </source>
</evidence>
<keyword evidence="4" id="KW-1185">Reference proteome</keyword>
<dbReference type="SUPFAM" id="SSF46938">
    <property type="entry name" value="CRAL/TRIO N-terminal domain"/>
    <property type="match status" value="2"/>
</dbReference>
<evidence type="ECO:0000313" key="3">
    <source>
        <dbReference type="EnsemblMetazoa" id="LLOJ008473-PA"/>
    </source>
</evidence>
<dbReference type="Proteomes" id="UP000092461">
    <property type="component" value="Unassembled WGS sequence"/>
</dbReference>
<dbReference type="PANTHER" id="PTHR10174">
    <property type="entry name" value="ALPHA-TOCOPHEROL TRANSFER PROTEIN-RELATED"/>
    <property type="match status" value="1"/>
</dbReference>
<dbReference type="InterPro" id="IPR011074">
    <property type="entry name" value="CRAL/TRIO_N_dom"/>
</dbReference>
<dbReference type="AlphaFoldDB" id="A0A1B0GKC7"/>
<name>A0A1B0GKC7_LUTLO</name>
<sequence length="435" mass="51049">MASKKYPMLLSDLDELPTGRLGVYEFYFDPTLCPIAKRVAEEELKETEEKKQKCIEELRKLLEQEENLVVPIDNVDWLIKFLRARDYDVPDTFKLIKYSDIYKDFIPSKMTRLYEHQIFLGSPEKDDMGRRILILEVGKKWKHKIVSVKELFRVCILIMEAASLEPNSQVLGTVVIVDVKGFNLARANKFTPQILHMGIKWIQDCIPIKIKAFHVINENTFVDLVWNLAKPLLRPDFKKRIHFHGSDFGSLQKHIPARCLFTYYGGTLEFPRNPYPRRTLGRIPLVIEGVLNINCLLCDSIMSNKKYPMLLSNLDEIPTLKFGNYELVFESELSDFSKEVARTELRETDEVRKEAVWQLRKLLEDECDLVTPFHNDFWLIKFLRPCKFYPESARDLIKCYYEFKEKYSVIYNNLLPSKLTRAFNGDIIKKPGTRK</sequence>
<proteinExistence type="predicted"/>
<keyword evidence="1" id="KW-0175">Coiled coil</keyword>
<dbReference type="Pfam" id="PF00650">
    <property type="entry name" value="CRAL_TRIO"/>
    <property type="match status" value="1"/>
</dbReference>
<dbReference type="Gene3D" id="1.10.8.20">
    <property type="entry name" value="N-terminal domain of phosphatidylinositol transfer protein sec14p"/>
    <property type="match status" value="2"/>
</dbReference>
<feature type="domain" description="CRAL-TRIO" evidence="2">
    <location>
        <begin position="107"/>
        <end position="272"/>
    </location>
</feature>
<organism evidence="3 4">
    <name type="scientific">Lutzomyia longipalpis</name>
    <name type="common">Sand fly</name>
    <dbReference type="NCBI Taxonomy" id="7200"/>
    <lineage>
        <taxon>Eukaryota</taxon>
        <taxon>Metazoa</taxon>
        <taxon>Ecdysozoa</taxon>
        <taxon>Arthropoda</taxon>
        <taxon>Hexapoda</taxon>
        <taxon>Insecta</taxon>
        <taxon>Pterygota</taxon>
        <taxon>Neoptera</taxon>
        <taxon>Endopterygota</taxon>
        <taxon>Diptera</taxon>
        <taxon>Nematocera</taxon>
        <taxon>Psychodoidea</taxon>
        <taxon>Psychodidae</taxon>
        <taxon>Lutzomyia</taxon>
        <taxon>Lutzomyia</taxon>
    </lineage>
</organism>
<dbReference type="VEuPathDB" id="VectorBase:LLONM1_011704"/>